<organism evidence="16 17">
    <name type="scientific">Hyalella azteca</name>
    <name type="common">Amphipod</name>
    <dbReference type="NCBI Taxonomy" id="294128"/>
    <lineage>
        <taxon>Eukaryota</taxon>
        <taxon>Metazoa</taxon>
        <taxon>Ecdysozoa</taxon>
        <taxon>Arthropoda</taxon>
        <taxon>Crustacea</taxon>
        <taxon>Multicrustacea</taxon>
        <taxon>Malacostraca</taxon>
        <taxon>Eumalacostraca</taxon>
        <taxon>Peracarida</taxon>
        <taxon>Amphipoda</taxon>
        <taxon>Senticaudata</taxon>
        <taxon>Talitrida</taxon>
        <taxon>Talitroidea</taxon>
        <taxon>Hyalellidae</taxon>
        <taxon>Hyalella</taxon>
    </lineage>
</organism>
<evidence type="ECO:0000313" key="16">
    <source>
        <dbReference type="Proteomes" id="UP000694843"/>
    </source>
</evidence>
<keyword evidence="10" id="KW-0460">Magnesium</keyword>
<dbReference type="GeneID" id="108677560"/>
<feature type="compositionally biased region" description="Polar residues" evidence="14">
    <location>
        <begin position="795"/>
        <end position="804"/>
    </location>
</feature>
<evidence type="ECO:0000256" key="9">
    <source>
        <dbReference type="ARBA" id="ARBA00022840"/>
    </source>
</evidence>
<dbReference type="Proteomes" id="UP000694843">
    <property type="component" value="Unplaced"/>
</dbReference>
<dbReference type="SUPFAM" id="SSF56112">
    <property type="entry name" value="Protein kinase-like (PK-like)"/>
    <property type="match status" value="1"/>
</dbReference>
<dbReference type="PROSITE" id="PS50011">
    <property type="entry name" value="PROTEIN_KINASE_DOM"/>
    <property type="match status" value="1"/>
</dbReference>
<comment type="similarity">
    <text evidence="2">Belongs to the protein kinase superfamily. NEK Ser/Thr protein kinase family. NIMA subfamily.</text>
</comment>
<name>A0A8B7P5F4_HYAAZ</name>
<dbReference type="Pfam" id="PF00069">
    <property type="entry name" value="Pkinase"/>
    <property type="match status" value="1"/>
</dbReference>
<dbReference type="PANTHER" id="PTHR44899:SF3">
    <property type="entry name" value="SERINE_THREONINE-PROTEIN KINASE NEK1"/>
    <property type="match status" value="1"/>
</dbReference>
<dbReference type="KEGG" id="hazt:108677560"/>
<dbReference type="EC" id="2.7.11.1" evidence="3"/>
<dbReference type="Gene3D" id="1.10.510.10">
    <property type="entry name" value="Transferase(Phosphotransferase) domain 1"/>
    <property type="match status" value="1"/>
</dbReference>
<dbReference type="GO" id="GO:0005524">
    <property type="term" value="F:ATP binding"/>
    <property type="evidence" value="ECO:0007669"/>
    <property type="project" value="UniProtKB-UniRule"/>
</dbReference>
<keyword evidence="8" id="KW-0418">Kinase</keyword>
<keyword evidence="6" id="KW-0479">Metal-binding</keyword>
<feature type="region of interest" description="Disordered" evidence="14">
    <location>
        <begin position="795"/>
        <end position="814"/>
    </location>
</feature>
<dbReference type="PROSITE" id="PS00108">
    <property type="entry name" value="PROTEIN_KINASE_ST"/>
    <property type="match status" value="1"/>
</dbReference>
<gene>
    <name evidence="17" type="primary">LOC108677560</name>
</gene>
<dbReference type="GO" id="GO:0046872">
    <property type="term" value="F:metal ion binding"/>
    <property type="evidence" value="ECO:0007669"/>
    <property type="project" value="UniProtKB-KW"/>
</dbReference>
<keyword evidence="7 13" id="KW-0547">Nucleotide-binding</keyword>
<comment type="cofactor">
    <cofactor evidence="1">
        <name>Mg(2+)</name>
        <dbReference type="ChEBI" id="CHEBI:18420"/>
    </cofactor>
</comment>
<dbReference type="Gene3D" id="3.30.200.20">
    <property type="entry name" value="Phosphorylase Kinase, domain 1"/>
    <property type="match status" value="1"/>
</dbReference>
<evidence type="ECO:0000313" key="17">
    <source>
        <dbReference type="RefSeq" id="XP_018021278.2"/>
    </source>
</evidence>
<dbReference type="PROSITE" id="PS00107">
    <property type="entry name" value="PROTEIN_KINASE_ATP"/>
    <property type="match status" value="1"/>
</dbReference>
<dbReference type="InterPro" id="IPR008271">
    <property type="entry name" value="Ser/Thr_kinase_AS"/>
</dbReference>
<dbReference type="InterPro" id="IPR017441">
    <property type="entry name" value="Protein_kinase_ATP_BS"/>
</dbReference>
<evidence type="ECO:0000259" key="15">
    <source>
        <dbReference type="PROSITE" id="PS50011"/>
    </source>
</evidence>
<evidence type="ECO:0000256" key="11">
    <source>
        <dbReference type="ARBA" id="ARBA00047899"/>
    </source>
</evidence>
<reference evidence="17" key="1">
    <citation type="submission" date="2025-08" db="UniProtKB">
        <authorList>
            <consortium name="RefSeq"/>
        </authorList>
    </citation>
    <scope>IDENTIFICATION</scope>
    <source>
        <tissue evidence="17">Whole organism</tissue>
    </source>
</reference>
<keyword evidence="4" id="KW-0723">Serine/threonine-protein kinase</keyword>
<proteinExistence type="inferred from homology"/>
<dbReference type="InterPro" id="IPR051131">
    <property type="entry name" value="NEK_Ser/Thr_kinase_NIMA"/>
</dbReference>
<evidence type="ECO:0000256" key="13">
    <source>
        <dbReference type="PROSITE-ProRule" id="PRU10141"/>
    </source>
</evidence>
<evidence type="ECO:0000256" key="2">
    <source>
        <dbReference type="ARBA" id="ARBA00010886"/>
    </source>
</evidence>
<evidence type="ECO:0000256" key="5">
    <source>
        <dbReference type="ARBA" id="ARBA00022679"/>
    </source>
</evidence>
<evidence type="ECO:0000256" key="10">
    <source>
        <dbReference type="ARBA" id="ARBA00022842"/>
    </source>
</evidence>
<dbReference type="InterPro" id="IPR000719">
    <property type="entry name" value="Prot_kinase_dom"/>
</dbReference>
<evidence type="ECO:0000256" key="4">
    <source>
        <dbReference type="ARBA" id="ARBA00022527"/>
    </source>
</evidence>
<dbReference type="InterPro" id="IPR011009">
    <property type="entry name" value="Kinase-like_dom_sf"/>
</dbReference>
<evidence type="ECO:0000256" key="8">
    <source>
        <dbReference type="ARBA" id="ARBA00022777"/>
    </source>
</evidence>
<dbReference type="SMART" id="SM00220">
    <property type="entry name" value="S_TKc"/>
    <property type="match status" value="1"/>
</dbReference>
<dbReference type="FunFam" id="1.10.510.10:FF:000172">
    <property type="entry name" value="serine/threonine-protein kinase Nek1 isoform X1"/>
    <property type="match status" value="1"/>
</dbReference>
<evidence type="ECO:0000256" key="3">
    <source>
        <dbReference type="ARBA" id="ARBA00012513"/>
    </source>
</evidence>
<dbReference type="RefSeq" id="XP_018021278.2">
    <property type="nucleotide sequence ID" value="XM_018165789.2"/>
</dbReference>
<keyword evidence="9 13" id="KW-0067">ATP-binding</keyword>
<dbReference type="CDD" id="cd08215">
    <property type="entry name" value="STKc_Nek"/>
    <property type="match status" value="1"/>
</dbReference>
<feature type="region of interest" description="Disordered" evidence="14">
    <location>
        <begin position="308"/>
        <end position="334"/>
    </location>
</feature>
<evidence type="ECO:0000256" key="6">
    <source>
        <dbReference type="ARBA" id="ARBA00022723"/>
    </source>
</evidence>
<feature type="domain" description="Protein kinase" evidence="15">
    <location>
        <begin position="4"/>
        <end position="259"/>
    </location>
</feature>
<dbReference type="GO" id="GO:0004674">
    <property type="term" value="F:protein serine/threonine kinase activity"/>
    <property type="evidence" value="ECO:0007669"/>
    <property type="project" value="UniProtKB-KW"/>
</dbReference>
<evidence type="ECO:0000256" key="12">
    <source>
        <dbReference type="ARBA" id="ARBA00048679"/>
    </source>
</evidence>
<keyword evidence="5" id="KW-0808">Transferase</keyword>
<evidence type="ECO:0000256" key="14">
    <source>
        <dbReference type="SAM" id="MobiDB-lite"/>
    </source>
</evidence>
<sequence length="2216" mass="240831">MDQYVMVRVLGEGSFGSAFLARHKTSSELLVLKKIPLRKLTRQAVADAMKEVLVLSSLSHPHITQFKHSLELEGELVIAMEYCGGGDLRNVLNQRGGVLFPQERILDWFVQLCLAVKYIHDRHILHRDIKSQNVFLTEDGRIKLGDFGISKVLESSKELASTCIGTPYYLSPEMCQNKPYNSKSDVWALGCVLYEMVALKHPFEATCMKSLVLKIMKGSYQPVPSKFSWDLKALIRQILQSNPVHRPSVTTILAKKIVLERVPKFLDGIAGNNDLMVALRERKDAEHLGSGRVSFSATNITGPAAKYGQSAVQRKIGRKSSPLKSSGLAKRTPPKGISKFSLVSSRKLIGKNIKQCNISSNGENTLLEPRKRRKSKSIEGLRCKLLATPSKLESPCIPPEKDNSEPEPKLLAPSVELILKDIHEGKYCVQQSYSVKQEARLPRNTSHEMKILRRKSAESLLDDDWCSQQDDGDTASLCDHTWFEEDQDYQIPGICMLDSGKSSKLGAITEFDLCGKILDDKIEIKNKANKEICISKDFDKKIDVVSKILSYGAIEQNNRSQYNTPAAAVDKVTLKSTKNRVDSNDHEIPAKFPDIVPSLREDSSLVSSTPLKQPRSAWHPWDPAALHEMPLEITSSKMDSTTDKVIAHGPGYRVIHTDSVLVDPCLDASARTLNLSRNAPIGFEAINNHVSCVSGSELVKVTIPNVSPIEQKSFARRSEHSRDDCPPFNERRQWLKRPADDVMDILSNARVVEATLDSFQTSALIESLIKENSPAKSQRCFTTKRFSCGVNRGSQEVDSTTFNSPRKYHPVTESQHSENVLADKTYILSSEEGKNKLSRTYSISDSSVSEENYIAGTECQNEEFKNSNFKVPKPQKRLINILLRRESQKKVNAAGSNPDLKSTFVVAKSENVSSETVVLSSGESSSEVEEIGAGAGKNQLGNPNLVKSRRSFSDFLRKIVSAKPQSEVKELSKYKMDDSCEDIQRPPLELPAEILSEENVQITFSPSSVDVIQSCPTSTQFCDNVVSSLGEPDAVDNKSYLPYDAKFTMTPKTACSSESGYRTITSQCTHSDITSEDLDSRLSNTCKINKIDQLSSKSTTLDKNLSSPVDHCDEDLLTESSKDVKAIDAIPREPDPSSINNHVKSPEPQAMVVPLDSVERERCIRRLAMILVSNIIEKSKERLSAQLLAGAVDGKCEDVEQAETFPNETSKISKQVLGSLVNTCVDCTSSASQIGCEGDKSNSSCLAEDSLSLHSLGSINVASAHEVNDGFVERFSIQERSAFEMKIVDHLYSCLWSTLSSGCGSNSEVTTAMNSTDLICTAPRHENLDLEDLPPDNSNEKFVPSVDVSATHSFSREMNVTVVEKAPCSSASEKCEFPKETAIEKEFTAENEEPVFPEIASSLESSMEICRNDHEVQDTLSKNLAQSRSMRTGAEFNIDAASCNPAEKYQSPNKMCSGSSACDIVVENRLSANLQVPNSIDQPEIIGNFSTLPEENSNEQTHCESFTSATFLYPTIDVLHEEMSLDLPPILTLRNTGTLTPKVVESASIGVNERHEMMDVNKLIPKGEQPVLPSFSGANESAFMESEKPLNNILNGVPDVVTEATIGDQSASDIDGILLCFPTTSRGDFSDFESKNRDIINSVQSLTDIICEVKQMPDEPYNSHNNSLGYSAHALAPSNGFSLTKNDHLISCDNFSGTKIVADINESAGKIDEASTLFSGPVSYDTNYRLSKGIVTEEEISKKLSVEDLTYVTPSNDGDVFGWIEEQRVTLENSLGLNVFIECHRASVSVAAQSSSLEEFMKNILPVLARITEKEAQQTRAEFANSKPASSAISQAASHLGISNVPIDSFGGQPHAGLLRFDLLNGQIESTITMEVSKSGQTADLSSAGQAADLSTAGNTADLSTAGNTADLSTAGQIADLSTAGQIADLSTAGQIADLSTAGQAADLSTAGQAADLSTAGQAADLSTAGQAADLSTAGQAADLSTLGQAADLSTAEQAAPVVDVKLGKFSPKLSARDQFLTTEFTGTRATTSSTLPGDDATNFSALNEDGNSSFVPGEDVTSCLHVAMLANSFGDIEESVGSENELPVNCIAVNFYCETLSVSTNVPNLAATTEFSIPHAEEKNKTSATPSLDTNENSVCCANNTRALTCLESPLYSHTQSANEMLPGDGEMLLGGDAHHGPACPTNAAVTKTNDIRTLALQLWALIIAESAYTS</sequence>
<protein>
    <recommendedName>
        <fullName evidence="3">non-specific serine/threonine protein kinase</fullName>
        <ecNumber evidence="3">2.7.11.1</ecNumber>
    </recommendedName>
</protein>
<evidence type="ECO:0000256" key="1">
    <source>
        <dbReference type="ARBA" id="ARBA00001946"/>
    </source>
</evidence>
<dbReference type="FunFam" id="3.30.200.20:FF:000097">
    <property type="entry name" value="Probable serine/threonine-protein kinase nek1"/>
    <property type="match status" value="1"/>
</dbReference>
<feature type="binding site" evidence="13">
    <location>
        <position position="33"/>
    </location>
    <ligand>
        <name>ATP</name>
        <dbReference type="ChEBI" id="CHEBI:30616"/>
    </ligand>
</feature>
<comment type="catalytic activity">
    <reaction evidence="11">
        <text>L-threonyl-[protein] + ATP = O-phospho-L-threonyl-[protein] + ADP + H(+)</text>
        <dbReference type="Rhea" id="RHEA:46608"/>
        <dbReference type="Rhea" id="RHEA-COMP:11060"/>
        <dbReference type="Rhea" id="RHEA-COMP:11605"/>
        <dbReference type="ChEBI" id="CHEBI:15378"/>
        <dbReference type="ChEBI" id="CHEBI:30013"/>
        <dbReference type="ChEBI" id="CHEBI:30616"/>
        <dbReference type="ChEBI" id="CHEBI:61977"/>
        <dbReference type="ChEBI" id="CHEBI:456216"/>
        <dbReference type="EC" id="2.7.11.1"/>
    </reaction>
</comment>
<comment type="catalytic activity">
    <reaction evidence="12">
        <text>L-seryl-[protein] + ATP = O-phospho-L-seryl-[protein] + ADP + H(+)</text>
        <dbReference type="Rhea" id="RHEA:17989"/>
        <dbReference type="Rhea" id="RHEA-COMP:9863"/>
        <dbReference type="Rhea" id="RHEA-COMP:11604"/>
        <dbReference type="ChEBI" id="CHEBI:15378"/>
        <dbReference type="ChEBI" id="CHEBI:29999"/>
        <dbReference type="ChEBI" id="CHEBI:30616"/>
        <dbReference type="ChEBI" id="CHEBI:83421"/>
        <dbReference type="ChEBI" id="CHEBI:456216"/>
        <dbReference type="EC" id="2.7.11.1"/>
    </reaction>
</comment>
<dbReference type="PANTHER" id="PTHR44899">
    <property type="entry name" value="CAMK FAMILY PROTEIN KINASE"/>
    <property type="match status" value="1"/>
</dbReference>
<accession>A0A8B7P5F4</accession>
<keyword evidence="16" id="KW-1185">Reference proteome</keyword>
<evidence type="ECO:0000256" key="7">
    <source>
        <dbReference type="ARBA" id="ARBA00022741"/>
    </source>
</evidence>